<accession>A0A1M6SJD7</accession>
<evidence type="ECO:0000256" key="2">
    <source>
        <dbReference type="ARBA" id="ARBA00023239"/>
    </source>
</evidence>
<dbReference type="OrthoDB" id="9813659at2"/>
<dbReference type="InterPro" id="IPR050146">
    <property type="entry name" value="Type-I_3-dehydroquinase"/>
</dbReference>
<dbReference type="GO" id="GO:0009073">
    <property type="term" value="P:aromatic amino acid family biosynthetic process"/>
    <property type="evidence" value="ECO:0007669"/>
    <property type="project" value="UniProtKB-KW"/>
</dbReference>
<dbReference type="PROSITE" id="PS01028">
    <property type="entry name" value="DEHYDROQUINASE_I"/>
    <property type="match status" value="1"/>
</dbReference>
<dbReference type="InterPro" id="IPR001381">
    <property type="entry name" value="DHquinase_I"/>
</dbReference>
<feature type="active site" description="Proton donor/acceptor" evidence="4">
    <location>
        <position position="116"/>
    </location>
</feature>
<dbReference type="Gene3D" id="3.20.20.70">
    <property type="entry name" value="Aldolase class I"/>
    <property type="match status" value="1"/>
</dbReference>
<gene>
    <name evidence="4" type="primary">aroD</name>
    <name evidence="5" type="ORF">SAMN05444391_1052</name>
</gene>
<keyword evidence="6" id="KW-1185">Reference proteome</keyword>
<proteinExistence type="inferred from homology"/>
<keyword evidence="2 4" id="KW-0456">Lyase</keyword>
<evidence type="ECO:0000256" key="4">
    <source>
        <dbReference type="HAMAP-Rule" id="MF_00214"/>
    </source>
</evidence>
<dbReference type="PANTHER" id="PTHR43699:SF1">
    <property type="entry name" value="3-DEHYDROQUINATE DEHYDRATASE"/>
    <property type="match status" value="1"/>
</dbReference>
<dbReference type="HAMAP" id="MF_00214">
    <property type="entry name" value="AroD"/>
    <property type="match status" value="1"/>
</dbReference>
<dbReference type="AlphaFoldDB" id="A0A1M6SJD7"/>
<evidence type="ECO:0000313" key="5">
    <source>
        <dbReference type="EMBL" id="SHK44884.1"/>
    </source>
</evidence>
<dbReference type="RefSeq" id="WP_079654164.1">
    <property type="nucleotide sequence ID" value="NZ_LT670846.1"/>
</dbReference>
<name>A0A1M6SJD7_9AQUI</name>
<dbReference type="EC" id="4.2.1.10" evidence="4"/>
<feature type="binding site" evidence="4">
    <location>
        <position position="200"/>
    </location>
    <ligand>
        <name>3-dehydroquinate</name>
        <dbReference type="ChEBI" id="CHEBI:32364"/>
    </ligand>
</feature>
<dbReference type="InterPro" id="IPR013785">
    <property type="entry name" value="Aldolase_TIM"/>
</dbReference>
<sequence length="218" mass="24516">MLVAVPISDVDFQKKLQECKSKGADLVELRVDLFENKDPKHVLHIVNTARELGLGTILTVRSPKEGGREVPNRLEIFREVSPYSDYTDIELSSLDILPEVRKIVKSAGRTLIISYHNFDLTPADYILREVFREARRFGADVIKVAVMARSYEDTARLLCLGRQEEGKKILIAMGKYGILSRIGGFVFGSVITYAFLGEKTAEGQLSLDQMVELKKILL</sequence>
<dbReference type="STRING" id="381751.SAMN05444391_1052"/>
<evidence type="ECO:0000256" key="1">
    <source>
        <dbReference type="ARBA" id="ARBA00001864"/>
    </source>
</evidence>
<feature type="binding site" evidence="4">
    <location>
        <position position="181"/>
    </location>
    <ligand>
        <name>3-dehydroquinate</name>
        <dbReference type="ChEBI" id="CHEBI:32364"/>
    </ligand>
</feature>
<comment type="pathway">
    <text evidence="4">Metabolic intermediate biosynthesis; chorismate biosynthesis; chorismate from D-erythrose 4-phosphate and phosphoenolpyruvate: step 3/7.</text>
</comment>
<dbReference type="PANTHER" id="PTHR43699">
    <property type="entry name" value="3-DEHYDROQUINATE DEHYDRATASE"/>
    <property type="match status" value="1"/>
</dbReference>
<comment type="similarity">
    <text evidence="4">Belongs to the type-I 3-dehydroquinase family.</text>
</comment>
<dbReference type="GO" id="GO:0009423">
    <property type="term" value="P:chorismate biosynthetic process"/>
    <property type="evidence" value="ECO:0007669"/>
    <property type="project" value="UniProtKB-UniRule"/>
</dbReference>
<dbReference type="GO" id="GO:0003855">
    <property type="term" value="F:3-dehydroquinate dehydratase activity"/>
    <property type="evidence" value="ECO:0007669"/>
    <property type="project" value="UniProtKB-UniRule"/>
</dbReference>
<dbReference type="GO" id="GO:0008652">
    <property type="term" value="P:amino acid biosynthetic process"/>
    <property type="evidence" value="ECO:0007669"/>
    <property type="project" value="UniProtKB-KW"/>
</dbReference>
<dbReference type="InterPro" id="IPR018508">
    <property type="entry name" value="3-dehydroquinate_DH_AS"/>
</dbReference>
<comment type="function">
    <text evidence="4">Involved in the third step of the chorismate pathway, which leads to the biosynthesis of aromatic amino acids. Catalyzes the cis-dehydration of 3-dehydroquinate (DHQ) and introduces the first double bond of the aromatic ring to yield 3-dehydroshikimate.</text>
</comment>
<feature type="binding site" evidence="4">
    <location>
        <position position="204"/>
    </location>
    <ligand>
        <name>3-dehydroquinate</name>
        <dbReference type="ChEBI" id="CHEBI:32364"/>
    </ligand>
</feature>
<dbReference type="Proteomes" id="UP000189810">
    <property type="component" value="Chromosome I"/>
</dbReference>
<keyword evidence="4" id="KW-0057">Aromatic amino acid biosynthesis</keyword>
<comment type="catalytic activity">
    <reaction evidence="1 4">
        <text>3-dehydroquinate = 3-dehydroshikimate + H2O</text>
        <dbReference type="Rhea" id="RHEA:21096"/>
        <dbReference type="ChEBI" id="CHEBI:15377"/>
        <dbReference type="ChEBI" id="CHEBI:16630"/>
        <dbReference type="ChEBI" id="CHEBI:32364"/>
        <dbReference type="EC" id="4.2.1.10"/>
    </reaction>
</comment>
<feature type="active site" description="Schiff-base intermediate with substrate" evidence="4">
    <location>
        <position position="143"/>
    </location>
</feature>
<evidence type="ECO:0000256" key="3">
    <source>
        <dbReference type="ARBA" id="ARBA00023270"/>
    </source>
</evidence>
<dbReference type="Pfam" id="PF01487">
    <property type="entry name" value="DHquinase_I"/>
    <property type="match status" value="1"/>
</dbReference>
<dbReference type="UniPathway" id="UPA00053">
    <property type="reaction ID" value="UER00086"/>
</dbReference>
<comment type="caution">
    <text evidence="4">Lacks conserved residue(s) required for the propagation of feature annotation.</text>
</comment>
<organism evidence="5 6">
    <name type="scientific">Thermocrinis minervae</name>
    <dbReference type="NCBI Taxonomy" id="381751"/>
    <lineage>
        <taxon>Bacteria</taxon>
        <taxon>Pseudomonadati</taxon>
        <taxon>Aquificota</taxon>
        <taxon>Aquificia</taxon>
        <taxon>Aquificales</taxon>
        <taxon>Aquificaceae</taxon>
        <taxon>Thermocrinis</taxon>
    </lineage>
</organism>
<dbReference type="SUPFAM" id="SSF51569">
    <property type="entry name" value="Aldolase"/>
    <property type="match status" value="1"/>
</dbReference>
<comment type="subunit">
    <text evidence="4">Homodimer.</text>
</comment>
<feature type="binding site" evidence="4">
    <location>
        <begin position="28"/>
        <end position="30"/>
    </location>
    <ligand>
        <name>3-dehydroquinate</name>
        <dbReference type="ChEBI" id="CHEBI:32364"/>
    </ligand>
</feature>
<protein>
    <recommendedName>
        <fullName evidence="4">3-dehydroquinate dehydratase</fullName>
        <shortName evidence="4">3-dehydroquinase</shortName>
        <ecNumber evidence="4">4.2.1.10</ecNumber>
    </recommendedName>
    <alternativeName>
        <fullName evidence="4">Type I DHQase</fullName>
    </alternativeName>
    <alternativeName>
        <fullName evidence="4">Type I dehydroquinase</fullName>
        <shortName evidence="4">DHQ1</shortName>
    </alternativeName>
</protein>
<dbReference type="EMBL" id="LT670846">
    <property type="protein sequence ID" value="SHK44884.1"/>
    <property type="molecule type" value="Genomic_DNA"/>
</dbReference>
<evidence type="ECO:0000313" key="6">
    <source>
        <dbReference type="Proteomes" id="UP000189810"/>
    </source>
</evidence>
<reference evidence="5 6" key="1">
    <citation type="submission" date="2016-11" db="EMBL/GenBank/DDBJ databases">
        <authorList>
            <person name="Jaros S."/>
            <person name="Januszkiewicz K."/>
            <person name="Wedrychowicz H."/>
        </authorList>
    </citation>
    <scope>NUCLEOTIDE SEQUENCE [LARGE SCALE GENOMIC DNA]</scope>
    <source>
        <strain evidence="5 6">DSM 19557</strain>
    </source>
</reference>
<keyword evidence="3 4" id="KW-0704">Schiff base</keyword>
<feature type="binding site" evidence="4">
    <location>
        <position position="61"/>
    </location>
    <ligand>
        <name>3-dehydroquinate</name>
        <dbReference type="ChEBI" id="CHEBI:32364"/>
    </ligand>
</feature>
<dbReference type="CDD" id="cd00502">
    <property type="entry name" value="DHQase_I"/>
    <property type="match status" value="1"/>
</dbReference>
<dbReference type="GO" id="GO:0046279">
    <property type="term" value="P:3,4-dihydroxybenzoate biosynthetic process"/>
    <property type="evidence" value="ECO:0007669"/>
    <property type="project" value="TreeGrafter"/>
</dbReference>
<dbReference type="NCBIfam" id="TIGR01093">
    <property type="entry name" value="aroD"/>
    <property type="match status" value="1"/>
</dbReference>
<keyword evidence="4" id="KW-0028">Amino-acid biosynthesis</keyword>